<dbReference type="EMBL" id="ADVL01000018">
    <property type="protein sequence ID" value="EFH13706.1"/>
    <property type="molecule type" value="Genomic_DNA"/>
</dbReference>
<gene>
    <name evidence="1" type="ORF">HMPREF0731_0064</name>
</gene>
<comment type="caution">
    <text evidence="1">The sequence shown here is derived from an EMBL/GenBank/DDBJ whole genome shotgun (WGS) entry which is preliminary data.</text>
</comment>
<dbReference type="Pfam" id="PF06748">
    <property type="entry name" value="DUF1217"/>
    <property type="match status" value="2"/>
</dbReference>
<accession>D5RG55</accession>
<dbReference type="InterPro" id="IPR023157">
    <property type="entry name" value="AGR-C-984p-like_sf"/>
</dbReference>
<dbReference type="AlphaFoldDB" id="D5RG55"/>
<proteinExistence type="predicted"/>
<dbReference type="Proteomes" id="UP000005324">
    <property type="component" value="Unassembled WGS sequence"/>
</dbReference>
<evidence type="ECO:0000313" key="2">
    <source>
        <dbReference type="Proteomes" id="UP000005324"/>
    </source>
</evidence>
<organism evidence="1 2">
    <name type="scientific">Pseudoroseomonas cervicalis ATCC 49957</name>
    <dbReference type="NCBI Taxonomy" id="525371"/>
    <lineage>
        <taxon>Bacteria</taxon>
        <taxon>Pseudomonadati</taxon>
        <taxon>Pseudomonadota</taxon>
        <taxon>Alphaproteobacteria</taxon>
        <taxon>Acetobacterales</taxon>
        <taxon>Roseomonadaceae</taxon>
        <taxon>Roseomonas</taxon>
    </lineage>
</organism>
<protein>
    <recommendedName>
        <fullName evidence="3">Flagellar protein</fullName>
    </recommendedName>
</protein>
<dbReference type="SUPFAM" id="SSF158837">
    <property type="entry name" value="AGR C 984p-like"/>
    <property type="match status" value="1"/>
</dbReference>
<sequence>MSIAAISLGIPTGVAGWKLLQGKSPTDFKAFAKDPVLQRDLAYLRETLPTKLTAKDLLADRRLQTIVLKAYGLDGQIGYDALIRKVLESNPDDSNSVAGRMTDYRYRQISRDLNYGGIAVPEIPAVPSTTTLQIEGVMAGQSFTAAGASFAGLRIDNVDLQGLTRRQDIAAALQAAFRKADGGAEDISVTALGLRLVVTDARGRGKGSFSFVADPASTARAFLVSETQGSKVVPGSGGPKVGDKETIDFIANRYTQIRFEESLGQSSETLRRAVYAKRMLPQMNNWFSVIADRNLAEVVQNVLGLPDSFASLDVDRQKAVLEKRMSIADFKDPAKLSKLLDRYVAQGSVAEAKALASSGLVSLMQPLGWGADRFSGASAAALFSLTNRV</sequence>
<keyword evidence="2" id="KW-1185">Reference proteome</keyword>
<dbReference type="Gene3D" id="1.10.3700.10">
    <property type="entry name" value="AGR C 984p-like"/>
    <property type="match status" value="2"/>
</dbReference>
<dbReference type="InterPro" id="IPR010626">
    <property type="entry name" value="DUF1217"/>
</dbReference>
<reference evidence="1 2" key="1">
    <citation type="submission" date="2010-04" db="EMBL/GenBank/DDBJ databases">
        <authorList>
            <person name="Qin X."/>
            <person name="Bachman B."/>
            <person name="Battles P."/>
            <person name="Bell A."/>
            <person name="Bess C."/>
            <person name="Bickham C."/>
            <person name="Chaboub L."/>
            <person name="Chen D."/>
            <person name="Coyle M."/>
            <person name="Deiros D.R."/>
            <person name="Dinh H."/>
            <person name="Forbes L."/>
            <person name="Fowler G."/>
            <person name="Francisco L."/>
            <person name="Fu Q."/>
            <person name="Gubbala S."/>
            <person name="Hale W."/>
            <person name="Han Y."/>
            <person name="Hemphill L."/>
            <person name="Highlander S.K."/>
            <person name="Hirani K."/>
            <person name="Hogues M."/>
            <person name="Jackson L."/>
            <person name="Jakkamsetti A."/>
            <person name="Javaid M."/>
            <person name="Jiang H."/>
            <person name="Korchina V."/>
            <person name="Kovar C."/>
            <person name="Lara F."/>
            <person name="Lee S."/>
            <person name="Mata R."/>
            <person name="Mathew T."/>
            <person name="Moen C."/>
            <person name="Morales K."/>
            <person name="Munidasa M."/>
            <person name="Nazareth L."/>
            <person name="Ngo R."/>
            <person name="Nguyen L."/>
            <person name="Okwuonu G."/>
            <person name="Ongeri F."/>
            <person name="Patil S."/>
            <person name="Petrosino J."/>
            <person name="Pham C."/>
            <person name="Pham P."/>
            <person name="Pu L.-L."/>
            <person name="Puazo M."/>
            <person name="Raj R."/>
            <person name="Reid J."/>
            <person name="Rouhana J."/>
            <person name="Saada N."/>
            <person name="Shang Y."/>
            <person name="Simmons D."/>
            <person name="Thornton R."/>
            <person name="Warren J."/>
            <person name="Weissenberger G."/>
            <person name="Zhang J."/>
            <person name="Zhang L."/>
            <person name="Zhou C."/>
            <person name="Zhu D."/>
            <person name="Muzny D."/>
            <person name="Worley K."/>
            <person name="Gibbs R."/>
        </authorList>
    </citation>
    <scope>NUCLEOTIDE SEQUENCE [LARGE SCALE GENOMIC DNA]</scope>
    <source>
        <strain evidence="1 2">ATCC 49957</strain>
    </source>
</reference>
<dbReference type="OrthoDB" id="7824597at2"/>
<dbReference type="HOGENOM" id="CLU_709560_0_0_5"/>
<evidence type="ECO:0000313" key="1">
    <source>
        <dbReference type="EMBL" id="EFH13706.1"/>
    </source>
</evidence>
<name>D5RG55_9PROT</name>
<evidence type="ECO:0008006" key="3">
    <source>
        <dbReference type="Google" id="ProtNLM"/>
    </source>
</evidence>
<dbReference type="RefSeq" id="WP_007005688.1">
    <property type="nucleotide sequence ID" value="NZ_GG770784.1"/>
</dbReference>